<dbReference type="AlphaFoldDB" id="A0A553UIB9"/>
<accession>A0A553UIB9</accession>
<organism evidence="2 3">
    <name type="scientific">Deinococcus detaillensis</name>
    <dbReference type="NCBI Taxonomy" id="2592048"/>
    <lineage>
        <taxon>Bacteria</taxon>
        <taxon>Thermotogati</taxon>
        <taxon>Deinococcota</taxon>
        <taxon>Deinococci</taxon>
        <taxon>Deinococcales</taxon>
        <taxon>Deinococcaceae</taxon>
        <taxon>Deinococcus</taxon>
    </lineage>
</organism>
<sequence>MSLKDLKNAAKTRRQETLPDVPAAAEDGREALAAPVPTDGRTKMLGARVPLAVHREFQGQLFRAQERHPDLTTQAAMPVLIGLLRDETVWRKFMEALEQD</sequence>
<evidence type="ECO:0000313" key="3">
    <source>
        <dbReference type="Proteomes" id="UP000316092"/>
    </source>
</evidence>
<reference evidence="2 3" key="1">
    <citation type="submission" date="2019-07" db="EMBL/GenBank/DDBJ databases">
        <title>Deinococcus detaillus sp. nov., isolated from humus soil in Antarctica.</title>
        <authorList>
            <person name="Zhang K."/>
        </authorList>
    </citation>
    <scope>NUCLEOTIDE SEQUENCE [LARGE SCALE GENOMIC DNA]</scope>
    <source>
        <strain evidence="2 3">H1</strain>
    </source>
</reference>
<dbReference type="Proteomes" id="UP000316092">
    <property type="component" value="Unassembled WGS sequence"/>
</dbReference>
<comment type="caution">
    <text evidence="2">The sequence shown here is derived from an EMBL/GenBank/DDBJ whole genome shotgun (WGS) entry which is preliminary data.</text>
</comment>
<protein>
    <submittedName>
        <fullName evidence="2">Uncharacterized protein</fullName>
    </submittedName>
</protein>
<evidence type="ECO:0000256" key="1">
    <source>
        <dbReference type="SAM" id="MobiDB-lite"/>
    </source>
</evidence>
<dbReference type="OrthoDB" id="9970597at2"/>
<name>A0A553UIB9_9DEIO</name>
<keyword evidence="3" id="KW-1185">Reference proteome</keyword>
<proteinExistence type="predicted"/>
<evidence type="ECO:0000313" key="2">
    <source>
        <dbReference type="EMBL" id="TSA79967.1"/>
    </source>
</evidence>
<feature type="compositionally biased region" description="Basic and acidic residues" evidence="1">
    <location>
        <begin position="1"/>
        <end position="17"/>
    </location>
</feature>
<gene>
    <name evidence="2" type="ORF">FNU79_17155</name>
</gene>
<dbReference type="RefSeq" id="WP_143722015.1">
    <property type="nucleotide sequence ID" value="NZ_VKDB01000034.1"/>
</dbReference>
<dbReference type="EMBL" id="VKDB01000034">
    <property type="protein sequence ID" value="TSA79967.1"/>
    <property type="molecule type" value="Genomic_DNA"/>
</dbReference>
<feature type="region of interest" description="Disordered" evidence="1">
    <location>
        <begin position="1"/>
        <end position="29"/>
    </location>
</feature>